<dbReference type="PANTHER" id="PTHR33110:SF140">
    <property type="entry name" value="F-BOX DOMAIN-CONTAINING PROTEIN"/>
    <property type="match status" value="1"/>
</dbReference>
<dbReference type="EMBL" id="PDCK01000040">
    <property type="protein sequence ID" value="PRQ53410.1"/>
    <property type="molecule type" value="Genomic_DNA"/>
</dbReference>
<dbReference type="SMART" id="SM00256">
    <property type="entry name" value="FBOX"/>
    <property type="match status" value="1"/>
</dbReference>
<dbReference type="PANTHER" id="PTHR33110">
    <property type="entry name" value="F-BOX/KELCH-REPEAT PROTEIN-RELATED"/>
    <property type="match status" value="1"/>
</dbReference>
<evidence type="ECO:0000313" key="2">
    <source>
        <dbReference type="EMBL" id="PRQ53410.1"/>
    </source>
</evidence>
<evidence type="ECO:0000313" key="3">
    <source>
        <dbReference type="Proteomes" id="UP000238479"/>
    </source>
</evidence>
<organism evidence="2 3">
    <name type="scientific">Rosa chinensis</name>
    <name type="common">China rose</name>
    <dbReference type="NCBI Taxonomy" id="74649"/>
    <lineage>
        <taxon>Eukaryota</taxon>
        <taxon>Viridiplantae</taxon>
        <taxon>Streptophyta</taxon>
        <taxon>Embryophyta</taxon>
        <taxon>Tracheophyta</taxon>
        <taxon>Spermatophyta</taxon>
        <taxon>Magnoliopsida</taxon>
        <taxon>eudicotyledons</taxon>
        <taxon>Gunneridae</taxon>
        <taxon>Pentapetalae</taxon>
        <taxon>rosids</taxon>
        <taxon>fabids</taxon>
        <taxon>Rosales</taxon>
        <taxon>Rosaceae</taxon>
        <taxon>Rosoideae</taxon>
        <taxon>Rosoideae incertae sedis</taxon>
        <taxon>Rosa</taxon>
    </lineage>
</organism>
<dbReference type="Pfam" id="PF03478">
    <property type="entry name" value="Beta-prop_KIB1-4"/>
    <property type="match status" value="1"/>
</dbReference>
<comment type="caution">
    <text evidence="2">The sequence shown here is derived from an EMBL/GenBank/DDBJ whole genome shotgun (WGS) entry which is preliminary data.</text>
</comment>
<keyword evidence="3" id="KW-1185">Reference proteome</keyword>
<protein>
    <submittedName>
        <fullName evidence="2">Putative F-box domain-containing protein</fullName>
    </submittedName>
</protein>
<feature type="domain" description="F-box" evidence="1">
    <location>
        <begin position="20"/>
        <end position="60"/>
    </location>
</feature>
<dbReference type="InterPro" id="IPR005174">
    <property type="entry name" value="KIB1-4_b-propeller"/>
</dbReference>
<dbReference type="OrthoDB" id="642536at2759"/>
<gene>
    <name evidence="2" type="ORF">RchiOBHm_Chr2g0166201</name>
</gene>
<dbReference type="Pfam" id="PF00646">
    <property type="entry name" value="F-box"/>
    <property type="match status" value="1"/>
</dbReference>
<dbReference type="Gramene" id="PRQ53410">
    <property type="protein sequence ID" value="PRQ53410"/>
    <property type="gene ID" value="RchiOBHm_Chr2g0166201"/>
</dbReference>
<evidence type="ECO:0000259" key="1">
    <source>
        <dbReference type="SMART" id="SM00256"/>
    </source>
</evidence>
<proteinExistence type="predicted"/>
<dbReference type="AlphaFoldDB" id="A0A2P6S403"/>
<dbReference type="Proteomes" id="UP000238479">
    <property type="component" value="Chromosome 2"/>
</dbReference>
<dbReference type="InterPro" id="IPR001810">
    <property type="entry name" value="F-box_dom"/>
</dbReference>
<name>A0A2P6S403_ROSCH</name>
<sequence length="421" mass="47304">MSMSMMKEEEEQEERWSKGLPEHILQLIPQRLCISDYQLFRQVCPNWRAAVDKGIATKTCPPAPQLPWLLFRRSYDCLHAFYIKDKYSCIRDPKFFPSINIADYPPGPPNLEDESFDGPLPIPTASITCLGSIGSWLIVAAHQQCENDNSTTVVNLFLNPVSRVRVMLPSQSTLKTSFSGNSTMLFNKIVASSPPEPTTGLQKEDCLLAGLVHPGILAFCRPNDTSWTLIDPDTAPRFSDIEIFDGKLYAVTNSGNEMLMVFDMAPEDANVSSANRYLSICWIPYQYLPGSEWGYPCLAKESASKELFMVLRQRNIEEGFKVYKTDGKIDRLHGRMWEPVTDLGDRILFLSDKSTNVINDKTLGKNCIYFAFTCKRGYDGGFGVYSLKDSSITQLSGLPEDYSSSISGANSQTLWFTPCPY</sequence>
<accession>A0A2P6S403</accession>
<reference evidence="2 3" key="1">
    <citation type="journal article" date="2018" name="Nat. Genet.">
        <title>The Rosa genome provides new insights in the design of modern roses.</title>
        <authorList>
            <person name="Bendahmane M."/>
        </authorList>
    </citation>
    <scope>NUCLEOTIDE SEQUENCE [LARGE SCALE GENOMIC DNA]</scope>
    <source>
        <strain evidence="3">cv. Old Blush</strain>
    </source>
</reference>